<gene>
    <name evidence="2" type="ORF">NM125_14265</name>
</gene>
<keyword evidence="1" id="KW-1133">Transmembrane helix</keyword>
<dbReference type="Proteomes" id="UP001139125">
    <property type="component" value="Unassembled WGS sequence"/>
</dbReference>
<feature type="transmembrane region" description="Helical" evidence="1">
    <location>
        <begin position="12"/>
        <end position="37"/>
    </location>
</feature>
<sequence length="81" mass="9429">MLQSFYDNLGFFGALITAFSLFIFFILWIAGIAGISLPYDGGQKKGKDWQIILAVLFPPYPVIWLIVDMYLQRKYMREEDN</sequence>
<evidence type="ECO:0000313" key="2">
    <source>
        <dbReference type="EMBL" id="MCP9292750.1"/>
    </source>
</evidence>
<accession>A0A9X2RFP6</accession>
<comment type="caution">
    <text evidence="2">The sequence shown here is derived from an EMBL/GenBank/DDBJ whole genome shotgun (WGS) entry which is preliminary data.</text>
</comment>
<dbReference type="EMBL" id="JANDBC010000003">
    <property type="protein sequence ID" value="MCP9292750.1"/>
    <property type="molecule type" value="Genomic_DNA"/>
</dbReference>
<name>A0A9X2RFP6_9BACT</name>
<proteinExistence type="predicted"/>
<evidence type="ECO:0000256" key="1">
    <source>
        <dbReference type="SAM" id="Phobius"/>
    </source>
</evidence>
<protein>
    <submittedName>
        <fullName evidence="2">Uncharacterized protein</fullName>
    </submittedName>
</protein>
<reference evidence="2" key="1">
    <citation type="submission" date="2022-06" db="EMBL/GenBank/DDBJ databases">
        <title>Gracilimonas sp. CAU 1638 isolated from sea sediment.</title>
        <authorList>
            <person name="Kim W."/>
        </authorList>
    </citation>
    <scope>NUCLEOTIDE SEQUENCE</scope>
    <source>
        <strain evidence="2">CAU 1638</strain>
    </source>
</reference>
<feature type="transmembrane region" description="Helical" evidence="1">
    <location>
        <begin position="49"/>
        <end position="67"/>
    </location>
</feature>
<evidence type="ECO:0000313" key="3">
    <source>
        <dbReference type="Proteomes" id="UP001139125"/>
    </source>
</evidence>
<dbReference type="AlphaFoldDB" id="A0A9X2RFP6"/>
<keyword evidence="1" id="KW-0812">Transmembrane</keyword>
<organism evidence="2 3">
    <name type="scientific">Gracilimonas sediminicola</name>
    <dbReference type="NCBI Taxonomy" id="2952158"/>
    <lineage>
        <taxon>Bacteria</taxon>
        <taxon>Pseudomonadati</taxon>
        <taxon>Balneolota</taxon>
        <taxon>Balneolia</taxon>
        <taxon>Balneolales</taxon>
        <taxon>Balneolaceae</taxon>
        <taxon>Gracilimonas</taxon>
    </lineage>
</organism>
<keyword evidence="1" id="KW-0472">Membrane</keyword>
<keyword evidence="3" id="KW-1185">Reference proteome</keyword>
<dbReference type="RefSeq" id="WP_255135648.1">
    <property type="nucleotide sequence ID" value="NZ_JANDBC010000003.1"/>
</dbReference>